<dbReference type="SUPFAM" id="SSF55729">
    <property type="entry name" value="Acyl-CoA N-acyltransferases (Nat)"/>
    <property type="match status" value="1"/>
</dbReference>
<evidence type="ECO:0000313" key="5">
    <source>
        <dbReference type="Proteomes" id="UP000199662"/>
    </source>
</evidence>
<proteinExistence type="predicted"/>
<dbReference type="Gene3D" id="3.40.630.30">
    <property type="match status" value="1"/>
</dbReference>
<dbReference type="GO" id="GO:0008080">
    <property type="term" value="F:N-acetyltransferase activity"/>
    <property type="evidence" value="ECO:0007669"/>
    <property type="project" value="UniProtKB-ARBA"/>
</dbReference>
<dbReference type="PROSITE" id="PS51186">
    <property type="entry name" value="GNAT"/>
    <property type="match status" value="1"/>
</dbReference>
<protein>
    <submittedName>
        <fullName evidence="4">Predicted N-acetyltransferase YhbS</fullName>
    </submittedName>
</protein>
<evidence type="ECO:0000313" key="4">
    <source>
        <dbReference type="EMBL" id="SEJ09704.1"/>
    </source>
</evidence>
<keyword evidence="5" id="KW-1185">Reference proteome</keyword>
<dbReference type="InterPro" id="IPR000182">
    <property type="entry name" value="GNAT_dom"/>
</dbReference>
<evidence type="ECO:0000256" key="2">
    <source>
        <dbReference type="ARBA" id="ARBA00023315"/>
    </source>
</evidence>
<keyword evidence="1 4" id="KW-0808">Transferase</keyword>
<evidence type="ECO:0000256" key="1">
    <source>
        <dbReference type="ARBA" id="ARBA00022679"/>
    </source>
</evidence>
<feature type="domain" description="N-acetyltransferase" evidence="3">
    <location>
        <begin position="1"/>
        <end position="142"/>
    </location>
</feature>
<organism evidence="4 5">
    <name type="scientific">Propionispira arboris</name>
    <dbReference type="NCBI Taxonomy" id="84035"/>
    <lineage>
        <taxon>Bacteria</taxon>
        <taxon>Bacillati</taxon>
        <taxon>Bacillota</taxon>
        <taxon>Negativicutes</taxon>
        <taxon>Selenomonadales</taxon>
        <taxon>Selenomonadaceae</taxon>
        <taxon>Propionispira</taxon>
    </lineage>
</organism>
<sequence>MIIEKFDKQDVPQLVELYKELTPFENSLDSADEFYRKIAKNPNYLLLTAKENNEIIGSACGFIMNSLYSGGKPILFIDSVVVKQNSRRMGIGSNLFFKLDEFAKKNHASCAIFVSTAFRVATHEFYKSVGFINDVRGFRKEY</sequence>
<evidence type="ECO:0000259" key="3">
    <source>
        <dbReference type="PROSITE" id="PS51186"/>
    </source>
</evidence>
<dbReference type="AlphaFoldDB" id="A0A1H6W354"/>
<keyword evidence="2" id="KW-0012">Acyltransferase</keyword>
<dbReference type="EMBL" id="FNZK01000003">
    <property type="protein sequence ID" value="SEJ09704.1"/>
    <property type="molecule type" value="Genomic_DNA"/>
</dbReference>
<dbReference type="InterPro" id="IPR051016">
    <property type="entry name" value="Diverse_Substrate_AcTransf"/>
</dbReference>
<dbReference type="RefSeq" id="WP_091829498.1">
    <property type="nucleotide sequence ID" value="NZ_FNZK01000003.1"/>
</dbReference>
<dbReference type="STRING" id="84035.SAMN05660742_103148"/>
<dbReference type="PANTHER" id="PTHR10545:SF29">
    <property type="entry name" value="GH14572P-RELATED"/>
    <property type="match status" value="1"/>
</dbReference>
<dbReference type="InterPro" id="IPR016181">
    <property type="entry name" value="Acyl_CoA_acyltransferase"/>
</dbReference>
<dbReference type="CDD" id="cd04301">
    <property type="entry name" value="NAT_SF"/>
    <property type="match status" value="1"/>
</dbReference>
<reference evidence="4 5" key="1">
    <citation type="submission" date="2016-10" db="EMBL/GenBank/DDBJ databases">
        <authorList>
            <person name="de Groot N.N."/>
        </authorList>
    </citation>
    <scope>NUCLEOTIDE SEQUENCE [LARGE SCALE GENOMIC DNA]</scope>
    <source>
        <strain evidence="4 5">DSM 2179</strain>
    </source>
</reference>
<gene>
    <name evidence="4" type="ORF">SAMN05660742_103148</name>
</gene>
<dbReference type="Proteomes" id="UP000199662">
    <property type="component" value="Unassembled WGS sequence"/>
</dbReference>
<name>A0A1H6W354_9FIRM</name>
<dbReference type="Pfam" id="PF00583">
    <property type="entry name" value="Acetyltransf_1"/>
    <property type="match status" value="1"/>
</dbReference>
<dbReference type="PANTHER" id="PTHR10545">
    <property type="entry name" value="DIAMINE N-ACETYLTRANSFERASE"/>
    <property type="match status" value="1"/>
</dbReference>
<accession>A0A1H6W354</accession>